<protein>
    <recommendedName>
        <fullName evidence="6">Ribosomal RNA small subunit methyltransferase G</fullName>
        <ecNumber evidence="6">2.1.1.-</ecNumber>
    </recommendedName>
    <alternativeName>
        <fullName evidence="6">16S rRNA 7-methylguanosine methyltransferase</fullName>
        <shortName evidence="6">16S rRNA m7G methyltransferase</shortName>
    </alternativeName>
</protein>
<dbReference type="InterPro" id="IPR029063">
    <property type="entry name" value="SAM-dependent_MTases_sf"/>
</dbReference>
<dbReference type="GO" id="GO:0005829">
    <property type="term" value="C:cytosol"/>
    <property type="evidence" value="ECO:0007669"/>
    <property type="project" value="TreeGrafter"/>
</dbReference>
<dbReference type="GO" id="GO:0070043">
    <property type="term" value="F:rRNA (guanine-N7-)-methyltransferase activity"/>
    <property type="evidence" value="ECO:0007669"/>
    <property type="project" value="UniProtKB-UniRule"/>
</dbReference>
<keyword evidence="5 6" id="KW-0949">S-adenosyl-L-methionine</keyword>
<evidence type="ECO:0000256" key="5">
    <source>
        <dbReference type="ARBA" id="ARBA00022691"/>
    </source>
</evidence>
<feature type="binding site" evidence="6">
    <location>
        <begin position="132"/>
        <end position="133"/>
    </location>
    <ligand>
        <name>S-adenosyl-L-methionine</name>
        <dbReference type="ChEBI" id="CHEBI:59789"/>
    </ligand>
</feature>
<organism evidence="7 8">
    <name type="scientific">Silvibacterium dinghuense</name>
    <dbReference type="NCBI Taxonomy" id="1560006"/>
    <lineage>
        <taxon>Bacteria</taxon>
        <taxon>Pseudomonadati</taxon>
        <taxon>Acidobacteriota</taxon>
        <taxon>Terriglobia</taxon>
        <taxon>Terriglobales</taxon>
        <taxon>Acidobacteriaceae</taxon>
        <taxon>Silvibacterium</taxon>
    </lineage>
</organism>
<evidence type="ECO:0000256" key="3">
    <source>
        <dbReference type="ARBA" id="ARBA00022603"/>
    </source>
</evidence>
<dbReference type="PANTHER" id="PTHR31760">
    <property type="entry name" value="S-ADENOSYL-L-METHIONINE-DEPENDENT METHYLTRANSFERASES SUPERFAMILY PROTEIN"/>
    <property type="match status" value="1"/>
</dbReference>
<dbReference type="InterPro" id="IPR003682">
    <property type="entry name" value="rRNA_ssu_MeTfrase_G"/>
</dbReference>
<evidence type="ECO:0000313" key="8">
    <source>
        <dbReference type="Proteomes" id="UP000290253"/>
    </source>
</evidence>
<name>A0A4V1NW15_9BACT</name>
<dbReference type="Gene3D" id="3.40.50.150">
    <property type="entry name" value="Vaccinia Virus protein VP39"/>
    <property type="match status" value="1"/>
</dbReference>
<keyword evidence="1 6" id="KW-0963">Cytoplasm</keyword>
<keyword evidence="4 6" id="KW-0808">Transferase</keyword>
<dbReference type="OrthoDB" id="9808773at2"/>
<evidence type="ECO:0000256" key="1">
    <source>
        <dbReference type="ARBA" id="ARBA00022490"/>
    </source>
</evidence>
<proteinExistence type="inferred from homology"/>
<dbReference type="EMBL" id="SDMK01000001">
    <property type="protein sequence ID" value="RXS97842.1"/>
    <property type="molecule type" value="Genomic_DNA"/>
</dbReference>
<dbReference type="NCBIfam" id="TIGR00138">
    <property type="entry name" value="rsmG_gidB"/>
    <property type="match status" value="1"/>
</dbReference>
<comment type="subcellular location">
    <subcellularLocation>
        <location evidence="6">Cytoplasm</location>
    </subcellularLocation>
</comment>
<keyword evidence="8" id="KW-1185">Reference proteome</keyword>
<evidence type="ECO:0000256" key="6">
    <source>
        <dbReference type="HAMAP-Rule" id="MF_00074"/>
    </source>
</evidence>
<dbReference type="PANTHER" id="PTHR31760:SF0">
    <property type="entry name" value="S-ADENOSYL-L-METHIONINE-DEPENDENT METHYLTRANSFERASES SUPERFAMILY PROTEIN"/>
    <property type="match status" value="1"/>
</dbReference>
<feature type="binding site" evidence="6">
    <location>
        <position position="82"/>
    </location>
    <ligand>
        <name>S-adenosyl-L-methionine</name>
        <dbReference type="ChEBI" id="CHEBI:59789"/>
    </ligand>
</feature>
<dbReference type="Pfam" id="PF02527">
    <property type="entry name" value="GidB"/>
    <property type="match status" value="1"/>
</dbReference>
<dbReference type="Proteomes" id="UP000290253">
    <property type="component" value="Unassembled WGS sequence"/>
</dbReference>
<reference evidence="7 8" key="1">
    <citation type="journal article" date="2016" name="Int. J. Syst. Evol. Microbiol.">
        <title>Acidipila dinghuensis sp. nov., an acidobacterium isolated from forest soil.</title>
        <authorList>
            <person name="Jiang Y.W."/>
            <person name="Wang J."/>
            <person name="Chen M.H."/>
            <person name="Lv Y.Y."/>
            <person name="Qiu L.H."/>
        </authorList>
    </citation>
    <scope>NUCLEOTIDE SEQUENCE [LARGE SCALE GENOMIC DNA]</scope>
    <source>
        <strain evidence="7 8">DHOF10</strain>
    </source>
</reference>
<sequence>MNAADLLLEAVDKAGLDPLPEGAPGQFATYLELLLKWNARLNLTAIRNPEEILRRHFLESIECARAIPDAGALPSSTVLDLGSGAGFPGIPVAILRPELVVTLAESQAKKSSFLREAVRTLGLSARVFDGRIETMPLPQRFGTVTLRAVDKMVEATALAAERVQEGGYLLLFATENTREAVEQAVAPVLPGLQWDAPRNLHSSGHGFLLRGHLPA</sequence>
<feature type="binding site" evidence="6">
    <location>
        <position position="147"/>
    </location>
    <ligand>
        <name>S-adenosyl-L-methionine</name>
        <dbReference type="ChEBI" id="CHEBI:59789"/>
    </ligand>
</feature>
<keyword evidence="2 6" id="KW-0698">rRNA processing</keyword>
<comment type="function">
    <text evidence="6">Specifically methylates the N7 position of a guanine in 16S rRNA.</text>
</comment>
<keyword evidence="3 6" id="KW-0489">Methyltransferase</keyword>
<comment type="caution">
    <text evidence="7">The sequence shown here is derived from an EMBL/GenBank/DDBJ whole genome shotgun (WGS) entry which is preliminary data.</text>
</comment>
<dbReference type="HAMAP" id="MF_00074">
    <property type="entry name" value="16SrRNA_methyltr_G"/>
    <property type="match status" value="1"/>
</dbReference>
<accession>A0A4V1NW15</accession>
<evidence type="ECO:0000256" key="2">
    <source>
        <dbReference type="ARBA" id="ARBA00022552"/>
    </source>
</evidence>
<gene>
    <name evidence="6 7" type="primary">rsmG</name>
    <name evidence="7" type="ORF">ESZ00_08280</name>
</gene>
<comment type="similarity">
    <text evidence="6">Belongs to the methyltransferase superfamily. RNA methyltransferase RsmG family.</text>
</comment>
<comment type="caution">
    <text evidence="6">Lacks conserved residue(s) required for the propagation of feature annotation.</text>
</comment>
<evidence type="ECO:0000256" key="4">
    <source>
        <dbReference type="ARBA" id="ARBA00022679"/>
    </source>
</evidence>
<dbReference type="SUPFAM" id="SSF53335">
    <property type="entry name" value="S-adenosyl-L-methionine-dependent methyltransferases"/>
    <property type="match status" value="1"/>
</dbReference>
<dbReference type="EC" id="2.1.1.-" evidence="6"/>
<dbReference type="RefSeq" id="WP_129207621.1">
    <property type="nucleotide sequence ID" value="NZ_BMGU01000001.1"/>
</dbReference>
<evidence type="ECO:0000313" key="7">
    <source>
        <dbReference type="EMBL" id="RXS97842.1"/>
    </source>
</evidence>
<feature type="binding site" evidence="6">
    <location>
        <position position="87"/>
    </location>
    <ligand>
        <name>S-adenosyl-L-methionine</name>
        <dbReference type="ChEBI" id="CHEBI:59789"/>
    </ligand>
</feature>
<dbReference type="AlphaFoldDB" id="A0A4V1NW15"/>